<dbReference type="InterPro" id="IPR014222">
    <property type="entry name" value="Cyt_c_oxidase_su2"/>
</dbReference>
<dbReference type="PROSITE" id="PS51257">
    <property type="entry name" value="PROKAR_LIPOPROTEIN"/>
    <property type="match status" value="1"/>
</dbReference>
<evidence type="ECO:0000313" key="21">
    <source>
        <dbReference type="EMBL" id="KMS58159.1"/>
    </source>
</evidence>
<dbReference type="PROSITE" id="PS50857">
    <property type="entry name" value="COX2_CUA"/>
    <property type="match status" value="1"/>
</dbReference>
<evidence type="ECO:0000256" key="16">
    <source>
        <dbReference type="PROSITE-ProRule" id="PRU00433"/>
    </source>
</evidence>
<evidence type="ECO:0000259" key="20">
    <source>
        <dbReference type="PROSITE" id="PS51007"/>
    </source>
</evidence>
<dbReference type="GO" id="GO:0020037">
    <property type="term" value="F:heme binding"/>
    <property type="evidence" value="ECO:0007669"/>
    <property type="project" value="InterPro"/>
</dbReference>
<dbReference type="InterPro" id="IPR002429">
    <property type="entry name" value="CcO_II-like_C"/>
</dbReference>
<evidence type="ECO:0000256" key="1">
    <source>
        <dbReference type="ARBA" id="ARBA00004141"/>
    </source>
</evidence>
<evidence type="ECO:0000256" key="4">
    <source>
        <dbReference type="ARBA" id="ARBA00022617"/>
    </source>
</evidence>
<dbReference type="SUPFAM" id="SSF46626">
    <property type="entry name" value="Cytochrome c"/>
    <property type="match status" value="1"/>
</dbReference>
<keyword evidence="11" id="KW-0186">Copper</keyword>
<dbReference type="GO" id="GO:0042773">
    <property type="term" value="P:ATP synthesis coupled electron transport"/>
    <property type="evidence" value="ECO:0007669"/>
    <property type="project" value="TreeGrafter"/>
</dbReference>
<dbReference type="Proteomes" id="UP000052232">
    <property type="component" value="Unassembled WGS sequence"/>
</dbReference>
<evidence type="ECO:0000256" key="9">
    <source>
        <dbReference type="ARBA" id="ARBA00022989"/>
    </source>
</evidence>
<feature type="chain" id="PRO_5005292339" description="Cytochrome aa3 subunit 2" evidence="18">
    <location>
        <begin position="20"/>
        <end position="320"/>
    </location>
</feature>
<dbReference type="NCBIfam" id="TIGR02866">
    <property type="entry name" value="CoxB"/>
    <property type="match status" value="1"/>
</dbReference>
<keyword evidence="22" id="KW-1185">Reference proteome</keyword>
<dbReference type="STRING" id="1420583.V473_08365"/>
<dbReference type="InterPro" id="IPR008972">
    <property type="entry name" value="Cupredoxin"/>
</dbReference>
<keyword evidence="7 16" id="KW-0479">Metal-binding</keyword>
<evidence type="ECO:0000259" key="19">
    <source>
        <dbReference type="PROSITE" id="PS50857"/>
    </source>
</evidence>
<comment type="caution">
    <text evidence="21">The sequence shown here is derived from an EMBL/GenBank/DDBJ whole genome shotgun (WGS) entry which is preliminary data.</text>
</comment>
<evidence type="ECO:0000256" key="13">
    <source>
        <dbReference type="ARBA" id="ARBA00024688"/>
    </source>
</evidence>
<dbReference type="CDD" id="cd04213">
    <property type="entry name" value="CuRO_CcO_Caa3_II"/>
    <property type="match status" value="1"/>
</dbReference>
<evidence type="ECO:0000256" key="6">
    <source>
        <dbReference type="ARBA" id="ARBA00022692"/>
    </source>
</evidence>
<dbReference type="PANTHER" id="PTHR22888:SF9">
    <property type="entry name" value="CYTOCHROME C OXIDASE SUBUNIT 2"/>
    <property type="match status" value="1"/>
</dbReference>
<gene>
    <name evidence="21" type="ORF">V473_08365</name>
</gene>
<dbReference type="GO" id="GO:0016020">
    <property type="term" value="C:membrane"/>
    <property type="evidence" value="ECO:0007669"/>
    <property type="project" value="UniProtKB-SubCell"/>
</dbReference>
<dbReference type="InterPro" id="IPR045187">
    <property type="entry name" value="CcO_II"/>
</dbReference>
<dbReference type="RefSeq" id="WP_066605323.1">
    <property type="nucleotide sequence ID" value="NZ_KQ130434.1"/>
</dbReference>
<dbReference type="PANTHER" id="PTHR22888">
    <property type="entry name" value="CYTOCHROME C OXIDASE, SUBUNIT II"/>
    <property type="match status" value="1"/>
</dbReference>
<dbReference type="GO" id="GO:0004129">
    <property type="term" value="F:cytochrome-c oxidase activity"/>
    <property type="evidence" value="ECO:0007669"/>
    <property type="project" value="UniProtKB-EC"/>
</dbReference>
<evidence type="ECO:0000313" key="22">
    <source>
        <dbReference type="Proteomes" id="UP000052232"/>
    </source>
</evidence>
<dbReference type="Gene3D" id="2.60.40.420">
    <property type="entry name" value="Cupredoxins - blue copper proteins"/>
    <property type="match status" value="1"/>
</dbReference>
<keyword evidence="9 17" id="KW-1133">Transmembrane helix</keyword>
<evidence type="ECO:0000256" key="12">
    <source>
        <dbReference type="ARBA" id="ARBA00023136"/>
    </source>
</evidence>
<dbReference type="InterPro" id="IPR034236">
    <property type="entry name" value="CuRO_CcO_Caa3_II"/>
</dbReference>
<comment type="function">
    <text evidence="13">Subunits I and II form the functional core of the enzyme complex. Electrons originating in cytochrome c are transferred via heme a and Cu(A) to the binuclear center formed by heme a3 and Cu(B).</text>
</comment>
<dbReference type="GO" id="GO:0016491">
    <property type="term" value="F:oxidoreductase activity"/>
    <property type="evidence" value="ECO:0007669"/>
    <property type="project" value="InterPro"/>
</dbReference>
<dbReference type="SUPFAM" id="SSF49503">
    <property type="entry name" value="Cupredoxins"/>
    <property type="match status" value="1"/>
</dbReference>
<keyword evidence="3" id="KW-0813">Transport</keyword>
<evidence type="ECO:0000256" key="5">
    <source>
        <dbReference type="ARBA" id="ARBA00022660"/>
    </source>
</evidence>
<dbReference type="EMBL" id="JACT01000001">
    <property type="protein sequence ID" value="KMS58159.1"/>
    <property type="molecule type" value="Genomic_DNA"/>
</dbReference>
<evidence type="ECO:0000256" key="3">
    <source>
        <dbReference type="ARBA" id="ARBA00022448"/>
    </source>
</evidence>
<keyword evidence="6 17" id="KW-0812">Transmembrane</keyword>
<feature type="signal peptide" evidence="18">
    <location>
        <begin position="1"/>
        <end position="19"/>
    </location>
</feature>
<dbReference type="InterPro" id="IPR036909">
    <property type="entry name" value="Cyt_c-like_dom_sf"/>
</dbReference>
<dbReference type="GO" id="GO:0005507">
    <property type="term" value="F:copper ion binding"/>
    <property type="evidence" value="ECO:0007669"/>
    <property type="project" value="InterPro"/>
</dbReference>
<dbReference type="PATRIC" id="fig|1420583.3.peg.1678"/>
<reference evidence="21 22" key="1">
    <citation type="journal article" date="2015" name="G3 (Bethesda)">
        <title>Insights into Ongoing Evolution of the Hexachlorocyclohexane Catabolic Pathway from Comparative Genomics of Ten Sphingomonadaceae Strains.</title>
        <authorList>
            <person name="Pearce S.L."/>
            <person name="Oakeshott J.G."/>
            <person name="Pandey G."/>
        </authorList>
    </citation>
    <scope>NUCLEOTIDE SEQUENCE [LARGE SCALE GENOMIC DNA]</scope>
    <source>
        <strain evidence="21 22">LL01</strain>
    </source>
</reference>
<dbReference type="InterPro" id="IPR001505">
    <property type="entry name" value="Copper_CuA"/>
</dbReference>
<evidence type="ECO:0000256" key="7">
    <source>
        <dbReference type="ARBA" id="ARBA00022723"/>
    </source>
</evidence>
<keyword evidence="12 17" id="KW-0472">Membrane</keyword>
<evidence type="ECO:0000256" key="14">
    <source>
        <dbReference type="ARBA" id="ARBA00031399"/>
    </source>
</evidence>
<dbReference type="PROSITE" id="PS51007">
    <property type="entry name" value="CYTC"/>
    <property type="match status" value="1"/>
</dbReference>
<evidence type="ECO:0000256" key="2">
    <source>
        <dbReference type="ARBA" id="ARBA00007866"/>
    </source>
</evidence>
<evidence type="ECO:0000256" key="17">
    <source>
        <dbReference type="SAM" id="Phobius"/>
    </source>
</evidence>
<feature type="transmembrane region" description="Helical" evidence="17">
    <location>
        <begin position="76"/>
        <end position="96"/>
    </location>
</feature>
<keyword evidence="18" id="KW-0732">Signal</keyword>
<dbReference type="AlphaFoldDB" id="A0A0J7Y2Y0"/>
<organism evidence="21 22">
    <name type="scientific">Sphingobium cupriresistens LL01</name>
    <dbReference type="NCBI Taxonomy" id="1420583"/>
    <lineage>
        <taxon>Bacteria</taxon>
        <taxon>Pseudomonadati</taxon>
        <taxon>Pseudomonadota</taxon>
        <taxon>Alphaproteobacteria</taxon>
        <taxon>Sphingomonadales</taxon>
        <taxon>Sphingomonadaceae</taxon>
        <taxon>Sphingobium</taxon>
    </lineage>
</organism>
<dbReference type="PROSITE" id="PS00078">
    <property type="entry name" value="COX2"/>
    <property type="match status" value="1"/>
</dbReference>
<proteinExistence type="inferred from homology"/>
<dbReference type="Pfam" id="PF00116">
    <property type="entry name" value="COX2"/>
    <property type="match status" value="1"/>
</dbReference>
<keyword evidence="5" id="KW-0679">Respiratory chain</keyword>
<evidence type="ECO:0000256" key="8">
    <source>
        <dbReference type="ARBA" id="ARBA00022982"/>
    </source>
</evidence>
<feature type="domain" description="Cytochrome oxidase subunit II copper A binding" evidence="19">
    <location>
        <begin position="106"/>
        <end position="221"/>
    </location>
</feature>
<comment type="subcellular location">
    <subcellularLocation>
        <location evidence="1">Membrane</location>
        <topology evidence="1">Multi-pass membrane protein</topology>
    </subcellularLocation>
</comment>
<keyword evidence="10 16" id="KW-0408">Iron</keyword>
<evidence type="ECO:0000256" key="10">
    <source>
        <dbReference type="ARBA" id="ARBA00023004"/>
    </source>
</evidence>
<accession>A0A0J7Y2Y0</accession>
<comment type="catalytic activity">
    <reaction evidence="15">
        <text>4 Fe(II)-[cytochrome c] + O2 + 8 H(+)(in) = 4 Fe(III)-[cytochrome c] + 2 H2O + 4 H(+)(out)</text>
        <dbReference type="Rhea" id="RHEA:11436"/>
        <dbReference type="Rhea" id="RHEA-COMP:10350"/>
        <dbReference type="Rhea" id="RHEA-COMP:14399"/>
        <dbReference type="ChEBI" id="CHEBI:15377"/>
        <dbReference type="ChEBI" id="CHEBI:15378"/>
        <dbReference type="ChEBI" id="CHEBI:15379"/>
        <dbReference type="ChEBI" id="CHEBI:29033"/>
        <dbReference type="ChEBI" id="CHEBI:29034"/>
        <dbReference type="EC" id="7.1.1.9"/>
    </reaction>
</comment>
<dbReference type="InterPro" id="IPR009056">
    <property type="entry name" value="Cyt_c-like_dom"/>
</dbReference>
<protein>
    <recommendedName>
        <fullName evidence="14">Cytochrome aa3 subunit 2</fullName>
    </recommendedName>
</protein>
<keyword evidence="4 16" id="KW-0349">Heme</keyword>
<comment type="similarity">
    <text evidence="2">Belongs to the cytochrome c oxidase subunit 2 family.</text>
</comment>
<evidence type="ECO:0000256" key="11">
    <source>
        <dbReference type="ARBA" id="ARBA00023008"/>
    </source>
</evidence>
<evidence type="ECO:0000256" key="15">
    <source>
        <dbReference type="ARBA" id="ARBA00047816"/>
    </source>
</evidence>
<name>A0A0J7Y2Y0_9SPHN</name>
<dbReference type="Pfam" id="PF00034">
    <property type="entry name" value="Cytochrom_C"/>
    <property type="match status" value="1"/>
</dbReference>
<evidence type="ECO:0000256" key="18">
    <source>
        <dbReference type="SAM" id="SignalP"/>
    </source>
</evidence>
<sequence>MRRAWVCTPLLLATGGCNATQSTLDVFGAEAREIRHIAMILTVGAIVILAIVVALYVRAVRAPEGRLSHEAGMRMVLWVGAIGPAVILAALLVYALPAMRPRPTSPVDMVIRVEGEQFWWRVAYVPPGATPMLSANEVRVPVGRTVAFELTAQDVLHSFWIPGLAGKMDMIPGRTNRLVVRAEKAGRYRGVCAEFCGLSHALMAFDVIAMPADAFDAWLARDSVSIARSAGRGAALFDAQGCGGCHAIRGTSHVATIGPDLSHFGERLTVGAGILPPSVEATATFIRAPQAAKPGVRMPAYPQLSDADARMIATYLKGLR</sequence>
<feature type="domain" description="Cytochrome c" evidence="20">
    <location>
        <begin position="228"/>
        <end position="320"/>
    </location>
</feature>
<feature type="transmembrane region" description="Helical" evidence="17">
    <location>
        <begin position="35"/>
        <end position="56"/>
    </location>
</feature>
<keyword evidence="8" id="KW-0249">Electron transport</keyword>